<evidence type="ECO:0000313" key="3">
    <source>
        <dbReference type="Proteomes" id="UP000075243"/>
    </source>
</evidence>
<dbReference type="AlphaFoldDB" id="A0A151S123"/>
<dbReference type="EMBL" id="KQ483500">
    <property type="protein sequence ID" value="KYP48444.1"/>
    <property type="molecule type" value="Genomic_DNA"/>
</dbReference>
<organism evidence="2 3">
    <name type="scientific">Cajanus cajan</name>
    <name type="common">Pigeon pea</name>
    <name type="synonym">Cajanus indicus</name>
    <dbReference type="NCBI Taxonomy" id="3821"/>
    <lineage>
        <taxon>Eukaryota</taxon>
        <taxon>Viridiplantae</taxon>
        <taxon>Streptophyta</taxon>
        <taxon>Embryophyta</taxon>
        <taxon>Tracheophyta</taxon>
        <taxon>Spermatophyta</taxon>
        <taxon>Magnoliopsida</taxon>
        <taxon>eudicotyledons</taxon>
        <taxon>Gunneridae</taxon>
        <taxon>Pentapetalae</taxon>
        <taxon>rosids</taxon>
        <taxon>fabids</taxon>
        <taxon>Fabales</taxon>
        <taxon>Fabaceae</taxon>
        <taxon>Papilionoideae</taxon>
        <taxon>50 kb inversion clade</taxon>
        <taxon>NPAAA clade</taxon>
        <taxon>indigoferoid/millettioid clade</taxon>
        <taxon>Phaseoleae</taxon>
        <taxon>Cajanus</taxon>
    </lineage>
</organism>
<protein>
    <recommendedName>
        <fullName evidence="4">HAT C-terminal dimerisation domain-containing protein</fullName>
    </recommendedName>
</protein>
<accession>A0A151S123</accession>
<keyword evidence="1" id="KW-0472">Membrane</keyword>
<name>A0A151S123_CAJCA</name>
<reference evidence="2" key="1">
    <citation type="journal article" date="2012" name="Nat. Biotechnol.">
        <title>Draft genome sequence of pigeonpea (Cajanus cajan), an orphan legume crop of resource-poor farmers.</title>
        <authorList>
            <person name="Varshney R.K."/>
            <person name="Chen W."/>
            <person name="Li Y."/>
            <person name="Bharti A.K."/>
            <person name="Saxena R.K."/>
            <person name="Schlueter J.A."/>
            <person name="Donoghue M.T."/>
            <person name="Azam S."/>
            <person name="Fan G."/>
            <person name="Whaley A.M."/>
            <person name="Farmer A.D."/>
            <person name="Sheridan J."/>
            <person name="Iwata A."/>
            <person name="Tuteja R."/>
            <person name="Penmetsa R.V."/>
            <person name="Wu W."/>
            <person name="Upadhyaya H.D."/>
            <person name="Yang S.P."/>
            <person name="Shah T."/>
            <person name="Saxena K.B."/>
            <person name="Michael T."/>
            <person name="McCombie W.R."/>
            <person name="Yang B."/>
            <person name="Zhang G."/>
            <person name="Yang H."/>
            <person name="Wang J."/>
            <person name="Spillane C."/>
            <person name="Cook D.R."/>
            <person name="May G.D."/>
            <person name="Xu X."/>
            <person name="Jackson S.A."/>
        </authorList>
    </citation>
    <scope>NUCLEOTIDE SEQUENCE [LARGE SCALE GENOMIC DNA]</scope>
</reference>
<keyword evidence="1" id="KW-0812">Transmembrane</keyword>
<evidence type="ECO:0008006" key="4">
    <source>
        <dbReference type="Google" id="ProtNLM"/>
    </source>
</evidence>
<dbReference type="Gramene" id="C.cajan_30322.t">
    <property type="protein sequence ID" value="C.cajan_30322.t"/>
    <property type="gene ID" value="C.cajan_30322"/>
</dbReference>
<dbReference type="PANTHER" id="PTHR11697">
    <property type="entry name" value="GENERAL TRANSCRIPTION FACTOR 2-RELATED ZINC FINGER PROTEIN"/>
    <property type="match status" value="1"/>
</dbReference>
<dbReference type="PANTHER" id="PTHR11697:SF230">
    <property type="entry name" value="ZINC FINGER, MYM DOMAIN CONTAINING 1"/>
    <property type="match status" value="1"/>
</dbReference>
<evidence type="ECO:0000313" key="2">
    <source>
        <dbReference type="EMBL" id="KYP48444.1"/>
    </source>
</evidence>
<keyword evidence="1" id="KW-1133">Transmembrane helix</keyword>
<evidence type="ECO:0000256" key="1">
    <source>
        <dbReference type="SAM" id="Phobius"/>
    </source>
</evidence>
<feature type="transmembrane region" description="Helical" evidence="1">
    <location>
        <begin position="245"/>
        <end position="266"/>
    </location>
</feature>
<sequence length="280" mass="32079">MEMYFKRKSFSEQSSSPQIPVEKEVKLGPSTKKRFLECDLEKLLDDPCLRPKISNYLPSDRDEIGRYYLGEHKDSGDVFITEGFTNKLIAPTIQKDVGVALFFNLVANISNVVGASCREKDIAEWRISSGCGLNQETTIKKARDTRWTSHYGTLLSLLSLFPSMIDVLEIVEEDDISLEQKGEACALLNSMQTFEFIFLNFSPIELLLLDNQLENYFTTIYFDSAFSKLERIGDLFMKLVEIRKYVVYPLVYLLLELTLILPMTTISVERVFSVTNIIKN</sequence>
<dbReference type="InterPro" id="IPR055298">
    <property type="entry name" value="AtLOH3-like"/>
</dbReference>
<gene>
    <name evidence="2" type="ORF">KK1_029906</name>
</gene>
<keyword evidence="3" id="KW-1185">Reference proteome</keyword>
<dbReference type="Proteomes" id="UP000075243">
    <property type="component" value="Unassembled WGS sequence"/>
</dbReference>
<proteinExistence type="predicted"/>